<comment type="caution">
    <text evidence="5">The sequence shown here is derived from an EMBL/GenBank/DDBJ whole genome shotgun (WGS) entry which is preliminary data.</text>
</comment>
<dbReference type="PANTHER" id="PTHR10578:SF143">
    <property type="entry name" value="FMN-DEPENDENT ALPHA-HYDROXY ACID DEHYDROGENASE PB1A11.03"/>
    <property type="match status" value="1"/>
</dbReference>
<sequence length="303" mass="33045">MAVDTDSKTNEQGSKTAQTPKQNGTSGTSADQTPETKPWSAYMTQIYLTKQPPSIGNFDAQALEDAAREATKNNPQAFTFVHGGAGAGRTVRANRDALDRWQIIPQMLRDATVRNLETTIFGVRRRSPIFVGPVGVQGILHGEAELATARAAARVGVPFVMSTPSSRSPEEVAEACADGDRWFQMYWPRSEEITISLLSRIKTSGFSVLVLTLDSPVLGFRPHDLATAYMPFSHGLGTQVGLSDPVFMARFGMAPRHERPPFPYDEAACQAALDAGDPVQTERTRLGFAWLGETNPGTFRGWE</sequence>
<dbReference type="PANTHER" id="PTHR10578">
    <property type="entry name" value="S -2-HYDROXY-ACID OXIDASE-RELATED"/>
    <property type="match status" value="1"/>
</dbReference>
<dbReference type="InterPro" id="IPR013785">
    <property type="entry name" value="Aldolase_TIM"/>
</dbReference>
<feature type="domain" description="FMN hydroxy acid dehydrogenase" evidence="4">
    <location>
        <begin position="54"/>
        <end position="303"/>
    </location>
</feature>
<protein>
    <recommendedName>
        <fullName evidence="4">FMN hydroxy acid dehydrogenase domain-containing protein</fullName>
    </recommendedName>
</protein>
<organism evidence="5 6">
    <name type="scientific">Dentipellis fragilis</name>
    <dbReference type="NCBI Taxonomy" id="205917"/>
    <lineage>
        <taxon>Eukaryota</taxon>
        <taxon>Fungi</taxon>
        <taxon>Dikarya</taxon>
        <taxon>Basidiomycota</taxon>
        <taxon>Agaricomycotina</taxon>
        <taxon>Agaricomycetes</taxon>
        <taxon>Russulales</taxon>
        <taxon>Hericiaceae</taxon>
        <taxon>Dentipellis</taxon>
    </lineage>
</organism>
<dbReference type="STRING" id="205917.A0A4Y9XTS3"/>
<name>A0A4Y9XTS3_9AGAM</name>
<feature type="region of interest" description="Disordered" evidence="3">
    <location>
        <begin position="1"/>
        <end position="38"/>
    </location>
</feature>
<reference evidence="5 6" key="1">
    <citation type="submission" date="2019-02" db="EMBL/GenBank/DDBJ databases">
        <title>Genome sequencing of the rare red list fungi Dentipellis fragilis.</title>
        <authorList>
            <person name="Buettner E."/>
            <person name="Kellner H."/>
        </authorList>
    </citation>
    <scope>NUCLEOTIDE SEQUENCE [LARGE SCALE GENOMIC DNA]</scope>
    <source>
        <strain evidence="5 6">DSM 105465</strain>
    </source>
</reference>
<proteinExistence type="predicted"/>
<dbReference type="Gene3D" id="3.20.20.70">
    <property type="entry name" value="Aldolase class I"/>
    <property type="match status" value="1"/>
</dbReference>
<evidence type="ECO:0000256" key="1">
    <source>
        <dbReference type="ARBA" id="ARBA00001917"/>
    </source>
</evidence>
<dbReference type="Pfam" id="PF01070">
    <property type="entry name" value="FMN_dh"/>
    <property type="match status" value="1"/>
</dbReference>
<evidence type="ECO:0000256" key="3">
    <source>
        <dbReference type="SAM" id="MobiDB-lite"/>
    </source>
</evidence>
<dbReference type="AlphaFoldDB" id="A0A4Y9XTS3"/>
<dbReference type="InterPro" id="IPR000262">
    <property type="entry name" value="FMN-dep_DH"/>
</dbReference>
<keyword evidence="6" id="KW-1185">Reference proteome</keyword>
<evidence type="ECO:0000313" key="5">
    <source>
        <dbReference type="EMBL" id="TFY51959.1"/>
    </source>
</evidence>
<dbReference type="Proteomes" id="UP000298327">
    <property type="component" value="Unassembled WGS sequence"/>
</dbReference>
<dbReference type="EMBL" id="SEOQ01001400">
    <property type="protein sequence ID" value="TFY51959.1"/>
    <property type="molecule type" value="Genomic_DNA"/>
</dbReference>
<evidence type="ECO:0000256" key="2">
    <source>
        <dbReference type="ARBA" id="ARBA00023002"/>
    </source>
</evidence>
<gene>
    <name evidence="5" type="ORF">EVG20_g10765</name>
</gene>
<evidence type="ECO:0000259" key="4">
    <source>
        <dbReference type="PROSITE" id="PS51349"/>
    </source>
</evidence>
<keyword evidence="2" id="KW-0560">Oxidoreductase</keyword>
<comment type="cofactor">
    <cofactor evidence="1">
        <name>FMN</name>
        <dbReference type="ChEBI" id="CHEBI:58210"/>
    </cofactor>
</comment>
<dbReference type="SUPFAM" id="SSF51395">
    <property type="entry name" value="FMN-linked oxidoreductases"/>
    <property type="match status" value="1"/>
</dbReference>
<dbReference type="InterPro" id="IPR037396">
    <property type="entry name" value="FMN_HAD"/>
</dbReference>
<evidence type="ECO:0000313" key="6">
    <source>
        <dbReference type="Proteomes" id="UP000298327"/>
    </source>
</evidence>
<dbReference type="OrthoDB" id="25826at2759"/>
<dbReference type="GO" id="GO:0016491">
    <property type="term" value="F:oxidoreductase activity"/>
    <property type="evidence" value="ECO:0007669"/>
    <property type="project" value="UniProtKB-KW"/>
</dbReference>
<feature type="compositionally biased region" description="Polar residues" evidence="3">
    <location>
        <begin position="10"/>
        <end position="35"/>
    </location>
</feature>
<feature type="non-terminal residue" evidence="5">
    <location>
        <position position="303"/>
    </location>
</feature>
<dbReference type="PROSITE" id="PS51349">
    <property type="entry name" value="FMN_HYDROXY_ACID_DH_2"/>
    <property type="match status" value="1"/>
</dbReference>
<accession>A0A4Y9XTS3</accession>